<protein>
    <recommendedName>
        <fullName evidence="2">HTH cro/C1-type domain-containing protein</fullName>
    </recommendedName>
</protein>
<sequence>MEFIDRLKLFIKSRGVGQTKFEELVGFSRGYISKVKTSIGADKLSNIVEVFPELNLDWLITGKGEMIIPPAPSAPSEPTIGTTEECSVEYKSKYLEMLEENRFLRIEIEKLRKT</sequence>
<reference evidence="1" key="1">
    <citation type="submission" date="2019-08" db="EMBL/GenBank/DDBJ databases">
        <authorList>
            <person name="Kucharzyk K."/>
            <person name="Murdoch R.W."/>
            <person name="Higgins S."/>
            <person name="Loffler F."/>
        </authorList>
    </citation>
    <scope>NUCLEOTIDE SEQUENCE</scope>
</reference>
<dbReference type="GO" id="GO:0003677">
    <property type="term" value="F:DNA binding"/>
    <property type="evidence" value="ECO:0007669"/>
    <property type="project" value="InterPro"/>
</dbReference>
<accession>A0A645DLH7</accession>
<dbReference type="InterPro" id="IPR010982">
    <property type="entry name" value="Lambda_DNA-bd_dom_sf"/>
</dbReference>
<name>A0A645DLH7_9ZZZZ</name>
<dbReference type="InterPro" id="IPR001387">
    <property type="entry name" value="Cro/C1-type_HTH"/>
</dbReference>
<evidence type="ECO:0008006" key="2">
    <source>
        <dbReference type="Google" id="ProtNLM"/>
    </source>
</evidence>
<comment type="caution">
    <text evidence="1">The sequence shown here is derived from an EMBL/GenBank/DDBJ whole genome shotgun (WGS) entry which is preliminary data.</text>
</comment>
<organism evidence="1">
    <name type="scientific">bioreactor metagenome</name>
    <dbReference type="NCBI Taxonomy" id="1076179"/>
    <lineage>
        <taxon>unclassified sequences</taxon>
        <taxon>metagenomes</taxon>
        <taxon>ecological metagenomes</taxon>
    </lineage>
</organism>
<dbReference type="CDD" id="cd00093">
    <property type="entry name" value="HTH_XRE"/>
    <property type="match status" value="1"/>
</dbReference>
<dbReference type="SUPFAM" id="SSF47413">
    <property type="entry name" value="lambda repressor-like DNA-binding domains"/>
    <property type="match status" value="1"/>
</dbReference>
<gene>
    <name evidence="1" type="ORF">SDC9_137425</name>
</gene>
<dbReference type="AlphaFoldDB" id="A0A645DLH7"/>
<dbReference type="EMBL" id="VSSQ01037579">
    <property type="protein sequence ID" value="MPM90304.1"/>
    <property type="molecule type" value="Genomic_DNA"/>
</dbReference>
<evidence type="ECO:0000313" key="1">
    <source>
        <dbReference type="EMBL" id="MPM90304.1"/>
    </source>
</evidence>
<proteinExistence type="predicted"/>